<sequence>MAPQQRTVTPVAPCMELAVLDKEGPDVSILNFSDVLCSPQLTAEIPTWESLALSAYSDHEPDPTLQAAFQVWRAQAKMRRLILKPYRRIIRRWHRLTEESKRGRVAWTFYRQVLMQKAFNSLLHRATTCTHLTMRLGFKTLRDIASIRRCERDVADEYYRVHLCAKSLRGLFQAITKRCQTFLQIQRARELRLLSYAFRHMRVEASLSLLALHIYRHTTLYKMLVTWRYTLRIHIVEQRINRVVMRACFIKWRQRYRRGLVFSRDIYIRQGYDEELALTLAIASEDVRLLLRAFYSWLKRTRYELHQKALRSVIDAFQRQYLLRSALRSMLERYRTILARRKAICFCLQSLDRQILTFALSRWKINAQNARRARISCNMIARDRDFLIREQAFSAWREAWIMQRTARTRYGPLASALNRILIHCVFQELQQTYKENCYRLEQAVRFYEALAKQQLHKMLSIWYARFLERKETMHFFRPIVHTLIDRAYGICHTQLALPGQWFLDTPSYRLLQQAWSAILWKYRKRSAYRKALLQADKKHDNKLLTRIFLIWRSEAKVSILLTIQRPRIITSTFTIWRLATEQSQKIGSMKSQAEMKHEYSLLHRTFCDWRHMRKVIFTEHQLEQALYRKRIDYTLSLVFGLWHTAYLQDVYLRFKEQEVTALWSRKSLIISLRSFCALYLSRLRLRANRRQNVFTETLEEIAAHLSSICIGRLLSDIRTEHMKSLVHVPQSGAAQGPDRPAIGDGRGQAHPLRLAGRSCWETLRGHREKYRSAYDDSADRTPRGPQSRGSDSGTRQLICVLDDRIAALGHRLVGRSP</sequence>
<dbReference type="Pfam" id="PF08457">
    <property type="entry name" value="Sfi1"/>
    <property type="match status" value="1"/>
</dbReference>
<feature type="region of interest" description="Disordered" evidence="1">
    <location>
        <begin position="771"/>
        <end position="794"/>
    </location>
</feature>
<dbReference type="VEuPathDB" id="GiardiaDB:GL50803_004819"/>
<proteinExistence type="predicted"/>
<dbReference type="VEuPathDB" id="GiardiaDB:GL50581_2737"/>
<feature type="compositionally biased region" description="Basic and acidic residues" evidence="1">
    <location>
        <begin position="771"/>
        <end position="782"/>
    </location>
</feature>
<evidence type="ECO:0000313" key="4">
    <source>
        <dbReference type="Proteomes" id="UP000018040"/>
    </source>
</evidence>
<feature type="domain" description="Sfi1 spindle body" evidence="2">
    <location>
        <begin position="149"/>
        <end position="257"/>
    </location>
</feature>
<gene>
    <name evidence="3" type="ORF">GSB_152740</name>
</gene>
<dbReference type="Proteomes" id="UP000018040">
    <property type="component" value="Unassembled WGS sequence"/>
</dbReference>
<dbReference type="InterPro" id="IPR013665">
    <property type="entry name" value="Sfi1_dom"/>
</dbReference>
<dbReference type="EMBL" id="AHHH01000111">
    <property type="protein sequence ID" value="ESU41758.1"/>
    <property type="molecule type" value="Genomic_DNA"/>
</dbReference>
<protein>
    <recommendedName>
        <fullName evidence="2">Sfi1 spindle body domain-containing protein</fullName>
    </recommendedName>
</protein>
<reference evidence="3 4" key="2">
    <citation type="journal article" date="2013" name="Genome Biol. Evol.">
        <title>Genome sequencing of Giardia lamblia genotypes A2 and B isolates (DH and GS) and comparative analysis with the genomes of genotypes A1 and E (WB and Pig).</title>
        <authorList>
            <person name="Adam R.D."/>
            <person name="Dahlstrom E.W."/>
            <person name="Martens C.A."/>
            <person name="Bruno D.P."/>
            <person name="Barbian K.D."/>
            <person name="Ricklefs S.M."/>
            <person name="Hernandez M.M."/>
            <person name="Narla N.P."/>
            <person name="Patel R.B."/>
            <person name="Porcella S.F."/>
            <person name="Nash T.E."/>
        </authorList>
    </citation>
    <scope>NUCLEOTIDE SEQUENCE [LARGE SCALE GENOMIC DNA]</scope>
    <source>
        <strain evidence="3 4">GS</strain>
    </source>
</reference>
<evidence type="ECO:0000259" key="2">
    <source>
        <dbReference type="Pfam" id="PF08457"/>
    </source>
</evidence>
<dbReference type="AlphaFoldDB" id="V6TS13"/>
<dbReference type="OrthoDB" id="10255705at2759"/>
<organism evidence="3 4">
    <name type="scientific">Giardia intestinalis</name>
    <name type="common">Giardia lamblia</name>
    <dbReference type="NCBI Taxonomy" id="5741"/>
    <lineage>
        <taxon>Eukaryota</taxon>
        <taxon>Metamonada</taxon>
        <taxon>Diplomonadida</taxon>
        <taxon>Hexamitidae</taxon>
        <taxon>Giardiinae</taxon>
        <taxon>Giardia</taxon>
    </lineage>
</organism>
<feature type="region of interest" description="Disordered" evidence="1">
    <location>
        <begin position="729"/>
        <end position="750"/>
    </location>
</feature>
<accession>V6TS13</accession>
<name>V6TS13_GIAIN</name>
<reference evidence="4" key="1">
    <citation type="submission" date="2012-02" db="EMBL/GenBank/DDBJ databases">
        <title>Genome sequencing of Giardia lamblia Genotypes A2 and B isolates (DH and GS) and comparative analysis with the genomes of Genotypes A1 and E (WB and Pig).</title>
        <authorList>
            <person name="Adam R."/>
            <person name="Dahlstrom E."/>
            <person name="Martens C."/>
            <person name="Bruno D."/>
            <person name="Barbian K."/>
            <person name="Porcella S.F."/>
            <person name="Nash T."/>
        </authorList>
    </citation>
    <scope>NUCLEOTIDE SEQUENCE</scope>
    <source>
        <strain evidence="4">GS</strain>
    </source>
</reference>
<dbReference type="VEuPathDB" id="GiardiaDB:DHA2_151425"/>
<evidence type="ECO:0000256" key="1">
    <source>
        <dbReference type="SAM" id="MobiDB-lite"/>
    </source>
</evidence>
<evidence type="ECO:0000313" key="3">
    <source>
        <dbReference type="EMBL" id="ESU41758.1"/>
    </source>
</evidence>
<comment type="caution">
    <text evidence="3">The sequence shown here is derived from an EMBL/GenBank/DDBJ whole genome shotgun (WGS) entry which is preliminary data.</text>
</comment>